<organism evidence="1 2">
    <name type="scientific">Metabacillus endolithicus</name>
    <dbReference type="NCBI Taxonomy" id="1535204"/>
    <lineage>
        <taxon>Bacteria</taxon>
        <taxon>Bacillati</taxon>
        <taxon>Bacillota</taxon>
        <taxon>Bacilli</taxon>
        <taxon>Bacillales</taxon>
        <taxon>Bacillaceae</taxon>
        <taxon>Metabacillus</taxon>
    </lineage>
</organism>
<protein>
    <recommendedName>
        <fullName evidence="3">DUF4367 domain-containing protein</fullName>
    </recommendedName>
</protein>
<keyword evidence="2" id="KW-1185">Reference proteome</keyword>
<accession>A0ABW5C610</accession>
<dbReference type="Proteomes" id="UP001597318">
    <property type="component" value="Unassembled WGS sequence"/>
</dbReference>
<evidence type="ECO:0000313" key="1">
    <source>
        <dbReference type="EMBL" id="MFD2216413.1"/>
    </source>
</evidence>
<dbReference type="EMBL" id="JBHUIK010000007">
    <property type="protein sequence ID" value="MFD2216413.1"/>
    <property type="molecule type" value="Genomic_DNA"/>
</dbReference>
<dbReference type="RefSeq" id="WP_247347694.1">
    <property type="nucleotide sequence ID" value="NZ_CP095551.1"/>
</dbReference>
<sequence length="164" mass="19192">MQRKYIIIILLIAIIIMLTNVSGSIFKTVNKTKTLEQETNSIVNIKISEPSKFPFEIVSKSNEIIIDDKTHEFIYRYKGENPERELVLIIDKIVYENDNRSSSDYGTEEYELANGEASYYLENEDVQYLTFNYKEYLARIVYDFQGKKPLNVQELVKLANQVIE</sequence>
<reference evidence="2" key="1">
    <citation type="journal article" date="2019" name="Int. J. Syst. Evol. Microbiol.">
        <title>The Global Catalogue of Microorganisms (GCM) 10K type strain sequencing project: providing services to taxonomists for standard genome sequencing and annotation.</title>
        <authorList>
            <consortium name="The Broad Institute Genomics Platform"/>
            <consortium name="The Broad Institute Genome Sequencing Center for Infectious Disease"/>
            <person name="Wu L."/>
            <person name="Ma J."/>
        </authorList>
    </citation>
    <scope>NUCLEOTIDE SEQUENCE [LARGE SCALE GENOMIC DNA]</scope>
    <source>
        <strain evidence="2">CGMCC 1.15474</strain>
    </source>
</reference>
<evidence type="ECO:0008006" key="3">
    <source>
        <dbReference type="Google" id="ProtNLM"/>
    </source>
</evidence>
<evidence type="ECO:0000313" key="2">
    <source>
        <dbReference type="Proteomes" id="UP001597318"/>
    </source>
</evidence>
<comment type="caution">
    <text evidence="1">The sequence shown here is derived from an EMBL/GenBank/DDBJ whole genome shotgun (WGS) entry which is preliminary data.</text>
</comment>
<name>A0ABW5C610_9BACI</name>
<gene>
    <name evidence="1" type="ORF">ACFSKK_22310</name>
</gene>
<proteinExistence type="predicted"/>